<evidence type="ECO:0000313" key="6">
    <source>
        <dbReference type="Proteomes" id="UP000287651"/>
    </source>
</evidence>
<organism evidence="5 6">
    <name type="scientific">Ensete ventricosum</name>
    <name type="common">Abyssinian banana</name>
    <name type="synonym">Musa ensete</name>
    <dbReference type="NCBI Taxonomy" id="4639"/>
    <lineage>
        <taxon>Eukaryota</taxon>
        <taxon>Viridiplantae</taxon>
        <taxon>Streptophyta</taxon>
        <taxon>Embryophyta</taxon>
        <taxon>Tracheophyta</taxon>
        <taxon>Spermatophyta</taxon>
        <taxon>Magnoliopsida</taxon>
        <taxon>Liliopsida</taxon>
        <taxon>Zingiberales</taxon>
        <taxon>Musaceae</taxon>
        <taxon>Ensete</taxon>
    </lineage>
</organism>
<evidence type="ECO:0000313" key="5">
    <source>
        <dbReference type="EMBL" id="RRT86213.1"/>
    </source>
</evidence>
<feature type="region of interest" description="Disordered" evidence="3">
    <location>
        <begin position="28"/>
        <end position="62"/>
    </location>
</feature>
<dbReference type="InterPro" id="IPR003128">
    <property type="entry name" value="Villin_headpiece"/>
</dbReference>
<dbReference type="GO" id="GO:0005856">
    <property type="term" value="C:cytoskeleton"/>
    <property type="evidence" value="ECO:0007669"/>
    <property type="project" value="UniProtKB-SubCell"/>
</dbReference>
<protein>
    <recommendedName>
        <fullName evidence="4">HP domain-containing protein</fullName>
    </recommendedName>
</protein>
<name>A0A427BCS5_ENSVE</name>
<comment type="caution">
    <text evidence="5">The sequence shown here is derived from an EMBL/GenBank/DDBJ whole genome shotgun (WGS) entry which is preliminary data.</text>
</comment>
<evidence type="ECO:0000256" key="1">
    <source>
        <dbReference type="ARBA" id="ARBA00004245"/>
    </source>
</evidence>
<dbReference type="SMART" id="SM00153">
    <property type="entry name" value="VHP"/>
    <property type="match status" value="1"/>
</dbReference>
<feature type="domain" description="HP" evidence="4">
    <location>
        <begin position="175"/>
        <end position="264"/>
    </location>
</feature>
<gene>
    <name evidence="5" type="ORF">B296_00000405</name>
</gene>
<keyword evidence="2" id="KW-0206">Cytoskeleton</keyword>
<dbReference type="Pfam" id="PF02209">
    <property type="entry name" value="VHP"/>
    <property type="match status" value="1"/>
</dbReference>
<proteinExistence type="predicted"/>
<dbReference type="GO" id="GO:0007010">
    <property type="term" value="P:cytoskeleton organization"/>
    <property type="evidence" value="ECO:0007669"/>
    <property type="project" value="InterPro"/>
</dbReference>
<dbReference type="EMBL" id="AMZH03000001">
    <property type="protein sequence ID" value="RRT86213.1"/>
    <property type="molecule type" value="Genomic_DNA"/>
</dbReference>
<dbReference type="GO" id="GO:0003779">
    <property type="term" value="F:actin binding"/>
    <property type="evidence" value="ECO:0007669"/>
    <property type="project" value="InterPro"/>
</dbReference>
<accession>A0A427BCS5</accession>
<dbReference type="AlphaFoldDB" id="A0A427BCS5"/>
<reference evidence="5 6" key="1">
    <citation type="journal article" date="2014" name="Agronomy (Basel)">
        <title>A Draft Genome Sequence for Ensete ventricosum, the Drought-Tolerant Tree Against Hunger.</title>
        <authorList>
            <person name="Harrison J."/>
            <person name="Moore K.A."/>
            <person name="Paszkiewicz K."/>
            <person name="Jones T."/>
            <person name="Grant M."/>
            <person name="Ambacheew D."/>
            <person name="Muzemil S."/>
            <person name="Studholme D.J."/>
        </authorList>
    </citation>
    <scope>NUCLEOTIDE SEQUENCE [LARGE SCALE GENOMIC DNA]</scope>
</reference>
<evidence type="ECO:0000259" key="4">
    <source>
        <dbReference type="PROSITE" id="PS51089"/>
    </source>
</evidence>
<dbReference type="Gene3D" id="1.10.950.10">
    <property type="entry name" value="Villin headpiece domain"/>
    <property type="match status" value="1"/>
</dbReference>
<dbReference type="Proteomes" id="UP000287651">
    <property type="component" value="Unassembled WGS sequence"/>
</dbReference>
<dbReference type="SUPFAM" id="SSF47050">
    <property type="entry name" value="VHP, Villin headpiece domain"/>
    <property type="match status" value="1"/>
</dbReference>
<evidence type="ECO:0000256" key="3">
    <source>
        <dbReference type="SAM" id="MobiDB-lite"/>
    </source>
</evidence>
<comment type="subcellular location">
    <subcellularLocation>
        <location evidence="1">Cytoplasm</location>
        <location evidence="1">Cytoskeleton</location>
    </subcellularLocation>
</comment>
<sequence>MHGNSYQRKLAIVKTGVTRPVEMLMFQKPKRRVPTSSGRNVTDKSQRSRSMSFSPDNVRARGRSPAFSALAATFENPNSRNLSTPPPAVTRLYPKSTIPDSVKPVPRSAAIAALTASFESAKESVESKSSRGDVTSKVAQESLEANSNENPISVSGRNDDLTIKEEMNEGEDEDDGGLPIFPYERLTTSSSDPVTDIDITKREVYHYTVCIPKPHSCLRFCILFMLQAYLSSVEFKEKFGMKKNAFYDLPKWKQNKLKMAAHLF</sequence>
<evidence type="ECO:0000256" key="2">
    <source>
        <dbReference type="ARBA" id="ARBA00023212"/>
    </source>
</evidence>
<dbReference type="InterPro" id="IPR036886">
    <property type="entry name" value="Villin_headpiece_dom_sf"/>
</dbReference>
<dbReference type="PROSITE" id="PS51089">
    <property type="entry name" value="HP"/>
    <property type="match status" value="1"/>
</dbReference>
<keyword evidence="2" id="KW-0963">Cytoplasm</keyword>